<name>A0A2K3KPV4_TRIPR</name>
<reference evidence="1 2" key="1">
    <citation type="journal article" date="2014" name="Am. J. Bot.">
        <title>Genome assembly and annotation for red clover (Trifolium pratense; Fabaceae).</title>
        <authorList>
            <person name="Istvanek J."/>
            <person name="Jaros M."/>
            <person name="Krenek A."/>
            <person name="Repkova J."/>
        </authorList>
    </citation>
    <scope>NUCLEOTIDE SEQUENCE [LARGE SCALE GENOMIC DNA]</scope>
    <source>
        <strain evidence="2">cv. Tatra</strain>
        <tissue evidence="1">Young leaves</tissue>
    </source>
</reference>
<protein>
    <submittedName>
        <fullName evidence="1">Uncharacterized protein</fullName>
    </submittedName>
</protein>
<proteinExistence type="predicted"/>
<organism evidence="1 2">
    <name type="scientific">Trifolium pratense</name>
    <name type="common">Red clover</name>
    <dbReference type="NCBI Taxonomy" id="57577"/>
    <lineage>
        <taxon>Eukaryota</taxon>
        <taxon>Viridiplantae</taxon>
        <taxon>Streptophyta</taxon>
        <taxon>Embryophyta</taxon>
        <taxon>Tracheophyta</taxon>
        <taxon>Spermatophyta</taxon>
        <taxon>Magnoliopsida</taxon>
        <taxon>eudicotyledons</taxon>
        <taxon>Gunneridae</taxon>
        <taxon>Pentapetalae</taxon>
        <taxon>rosids</taxon>
        <taxon>fabids</taxon>
        <taxon>Fabales</taxon>
        <taxon>Fabaceae</taxon>
        <taxon>Papilionoideae</taxon>
        <taxon>50 kb inversion clade</taxon>
        <taxon>NPAAA clade</taxon>
        <taxon>Hologalegina</taxon>
        <taxon>IRL clade</taxon>
        <taxon>Trifolieae</taxon>
        <taxon>Trifolium</taxon>
    </lineage>
</organism>
<reference evidence="1 2" key="2">
    <citation type="journal article" date="2017" name="Front. Plant Sci.">
        <title>Gene Classification and Mining of Molecular Markers Useful in Red Clover (Trifolium pratense) Breeding.</title>
        <authorList>
            <person name="Istvanek J."/>
            <person name="Dluhosova J."/>
            <person name="Dluhos P."/>
            <person name="Patkova L."/>
            <person name="Nedelnik J."/>
            <person name="Repkova J."/>
        </authorList>
    </citation>
    <scope>NUCLEOTIDE SEQUENCE [LARGE SCALE GENOMIC DNA]</scope>
    <source>
        <strain evidence="2">cv. Tatra</strain>
        <tissue evidence="1">Young leaves</tissue>
    </source>
</reference>
<feature type="non-terminal residue" evidence="1">
    <location>
        <position position="59"/>
    </location>
</feature>
<comment type="caution">
    <text evidence="1">The sequence shown here is derived from an EMBL/GenBank/DDBJ whole genome shotgun (WGS) entry which is preliminary data.</text>
</comment>
<evidence type="ECO:0000313" key="1">
    <source>
        <dbReference type="EMBL" id="PNX68331.1"/>
    </source>
</evidence>
<sequence length="59" mass="6439">MEPADDTEFSVAFLTLNLPTGFLETPSLTIEEVDEDSEIDGAGVDKRRLVMVEGTPIAR</sequence>
<dbReference type="AlphaFoldDB" id="A0A2K3KPV4"/>
<dbReference type="Proteomes" id="UP000236291">
    <property type="component" value="Unassembled WGS sequence"/>
</dbReference>
<dbReference type="EMBL" id="ASHM01225770">
    <property type="protein sequence ID" value="PNX68331.1"/>
    <property type="molecule type" value="Genomic_DNA"/>
</dbReference>
<gene>
    <name evidence="1" type="ORF">L195_g063931</name>
</gene>
<evidence type="ECO:0000313" key="2">
    <source>
        <dbReference type="Proteomes" id="UP000236291"/>
    </source>
</evidence>
<accession>A0A2K3KPV4</accession>